<feature type="transmembrane region" description="Helical" evidence="3">
    <location>
        <begin position="146"/>
        <end position="169"/>
    </location>
</feature>
<feature type="transmembrane region" description="Helical" evidence="3">
    <location>
        <begin position="373"/>
        <end position="396"/>
    </location>
</feature>
<dbReference type="GO" id="GO:0005886">
    <property type="term" value="C:plasma membrane"/>
    <property type="evidence" value="ECO:0007669"/>
    <property type="project" value="TreeGrafter"/>
</dbReference>
<dbReference type="Gene3D" id="1.20.1250.20">
    <property type="entry name" value="MFS general substrate transporter like domains"/>
    <property type="match status" value="1"/>
</dbReference>
<gene>
    <name evidence="4" type="primary">melB_1</name>
    <name evidence="4" type="ORF">ERS852582_00570</name>
</gene>
<feature type="transmembrane region" description="Helical" evidence="3">
    <location>
        <begin position="416"/>
        <end position="435"/>
    </location>
</feature>
<dbReference type="GO" id="GO:0006814">
    <property type="term" value="P:sodium ion transport"/>
    <property type="evidence" value="ECO:0007669"/>
    <property type="project" value="InterPro"/>
</dbReference>
<dbReference type="SUPFAM" id="SSF103473">
    <property type="entry name" value="MFS general substrate transporter"/>
    <property type="match status" value="1"/>
</dbReference>
<dbReference type="Pfam" id="PF13347">
    <property type="entry name" value="MFS_2"/>
    <property type="match status" value="1"/>
</dbReference>
<dbReference type="PANTHER" id="PTHR11328">
    <property type="entry name" value="MAJOR FACILITATOR SUPERFAMILY DOMAIN-CONTAINING PROTEIN"/>
    <property type="match status" value="1"/>
</dbReference>
<evidence type="ECO:0000313" key="4">
    <source>
        <dbReference type="EMBL" id="CUM79404.1"/>
    </source>
</evidence>
<proteinExistence type="predicted"/>
<evidence type="ECO:0000256" key="3">
    <source>
        <dbReference type="SAM" id="Phobius"/>
    </source>
</evidence>
<reference evidence="4 5" key="1">
    <citation type="submission" date="2015-09" db="EMBL/GenBank/DDBJ databases">
        <authorList>
            <consortium name="Pathogen Informatics"/>
        </authorList>
    </citation>
    <scope>NUCLEOTIDE SEQUENCE [LARGE SCALE GENOMIC DNA]</scope>
    <source>
        <strain evidence="4 5">2789STDY5834970</strain>
    </source>
</reference>
<dbReference type="GO" id="GO:0008643">
    <property type="term" value="P:carbohydrate transport"/>
    <property type="evidence" value="ECO:0007669"/>
    <property type="project" value="InterPro"/>
</dbReference>
<dbReference type="AlphaFoldDB" id="A0A173RMV6"/>
<evidence type="ECO:0000256" key="1">
    <source>
        <dbReference type="ARBA" id="ARBA00022448"/>
    </source>
</evidence>
<name>A0A173RMV6_9FIRM</name>
<organism evidence="4 5">
    <name type="scientific">Faecalibacterium prausnitzii</name>
    <dbReference type="NCBI Taxonomy" id="853"/>
    <lineage>
        <taxon>Bacteria</taxon>
        <taxon>Bacillati</taxon>
        <taxon>Bacillota</taxon>
        <taxon>Clostridia</taxon>
        <taxon>Eubacteriales</taxon>
        <taxon>Oscillospiraceae</taxon>
        <taxon>Faecalibacterium</taxon>
    </lineage>
</organism>
<feature type="transmembrane region" description="Helical" evidence="3">
    <location>
        <begin position="106"/>
        <end position="125"/>
    </location>
</feature>
<dbReference type="CDD" id="cd17332">
    <property type="entry name" value="MFS_MelB_like"/>
    <property type="match status" value="1"/>
</dbReference>
<dbReference type="GO" id="GO:0015293">
    <property type="term" value="F:symporter activity"/>
    <property type="evidence" value="ECO:0007669"/>
    <property type="project" value="UniProtKB-KW"/>
</dbReference>
<feature type="transmembrane region" description="Helical" evidence="3">
    <location>
        <begin position="227"/>
        <end position="252"/>
    </location>
</feature>
<keyword evidence="3" id="KW-0472">Membrane</keyword>
<feature type="transmembrane region" description="Helical" evidence="3">
    <location>
        <begin position="296"/>
        <end position="319"/>
    </location>
</feature>
<feature type="transmembrane region" description="Helical" evidence="3">
    <location>
        <begin position="264"/>
        <end position="284"/>
    </location>
</feature>
<dbReference type="RefSeq" id="WP_055185115.1">
    <property type="nucleotide sequence ID" value="NZ_CYXN01000002.1"/>
</dbReference>
<keyword evidence="2" id="KW-0769">Symport</keyword>
<feature type="transmembrane region" description="Helical" evidence="3">
    <location>
        <begin position="181"/>
        <end position="201"/>
    </location>
</feature>
<dbReference type="InterPro" id="IPR001927">
    <property type="entry name" value="Na/Gal_symport"/>
</dbReference>
<evidence type="ECO:0000256" key="2">
    <source>
        <dbReference type="ARBA" id="ARBA00022847"/>
    </source>
</evidence>
<sequence length="461" mass="50098">MELTLKQKTAFGIGAVGKDMVYALSASYVMYYYQDVLGLSASFVGLVLMAARFFDAFNDPFMGVLVAKTRTRWGRFRPWIFSGTLLNALVLYALFAAPVLDEAALMVYFSVVYILWGVTYTMMDIPYWSMIPAVTRTPKDRENLSMVGRTCAGVGSALIAMFTMLLVGALGGDSERAGFRWVALIVAVIFAVTELVCCISMKETTPSEMKTATVKEMFSALFRNDQAMVVVGSIVLINSALYLTSNFIIYFFKYDLGGAGWKATYTLFSTVGGAAQILGMMVLYPLLRKKFSSTQVFHLSLVLALCGYGTLLVFCLTGLSHSLALLCIPGVVVFACNGMLTVLTTLFLSNSVDYGELKTGRREESVIFSMQTFVVKAASGVAVFLTGIGLDLIGLVGNTEETGPVAVQSAGTLLGLRLMMTVLPMLVLAGALVLFRRKFVLTDARAAEISAQLHGEETHHD</sequence>
<feature type="transmembrane region" description="Helical" evidence="3">
    <location>
        <begin position="79"/>
        <end position="100"/>
    </location>
</feature>
<dbReference type="InterPro" id="IPR039672">
    <property type="entry name" value="MFS_2"/>
</dbReference>
<dbReference type="InterPro" id="IPR036259">
    <property type="entry name" value="MFS_trans_sf"/>
</dbReference>
<keyword evidence="3" id="KW-0812">Transmembrane</keyword>
<accession>A0A173RMV6</accession>
<protein>
    <submittedName>
        <fullName evidence="4">Thiomethylgalactoside permease II</fullName>
    </submittedName>
</protein>
<dbReference type="NCBIfam" id="TIGR00792">
    <property type="entry name" value="gph"/>
    <property type="match status" value="1"/>
</dbReference>
<keyword evidence="1" id="KW-0813">Transport</keyword>
<dbReference type="PANTHER" id="PTHR11328:SF36">
    <property type="entry name" value="MELIBIOSE PERMEASE"/>
    <property type="match status" value="1"/>
</dbReference>
<dbReference type="EMBL" id="CYXN01000002">
    <property type="protein sequence ID" value="CUM79404.1"/>
    <property type="molecule type" value="Genomic_DNA"/>
</dbReference>
<feature type="transmembrane region" description="Helical" evidence="3">
    <location>
        <begin position="331"/>
        <end position="352"/>
    </location>
</feature>
<evidence type="ECO:0000313" key="5">
    <source>
        <dbReference type="Proteomes" id="UP000095649"/>
    </source>
</evidence>
<keyword evidence="3" id="KW-1133">Transmembrane helix</keyword>
<feature type="transmembrane region" description="Helical" evidence="3">
    <location>
        <begin position="39"/>
        <end position="58"/>
    </location>
</feature>
<dbReference type="Proteomes" id="UP000095649">
    <property type="component" value="Unassembled WGS sequence"/>
</dbReference>
<dbReference type="OrthoDB" id="9764596at2"/>